<reference evidence="1 2" key="1">
    <citation type="journal article" date="2022" name="Allergy">
        <title>Genome assembly and annotation of Periplaneta americana reveal a comprehensive cockroach allergen profile.</title>
        <authorList>
            <person name="Wang L."/>
            <person name="Xiong Q."/>
            <person name="Saelim N."/>
            <person name="Wang L."/>
            <person name="Nong W."/>
            <person name="Wan A.T."/>
            <person name="Shi M."/>
            <person name="Liu X."/>
            <person name="Cao Q."/>
            <person name="Hui J.H.L."/>
            <person name="Sookrung N."/>
            <person name="Leung T.F."/>
            <person name="Tungtrongchitr A."/>
            <person name="Tsui S.K.W."/>
        </authorList>
    </citation>
    <scope>NUCLEOTIDE SEQUENCE [LARGE SCALE GENOMIC DNA]</scope>
    <source>
        <strain evidence="1">PWHHKU_190912</strain>
    </source>
</reference>
<evidence type="ECO:0000313" key="1">
    <source>
        <dbReference type="EMBL" id="KAJ4449879.1"/>
    </source>
</evidence>
<protein>
    <submittedName>
        <fullName evidence="1">Uncharacterized protein</fullName>
    </submittedName>
</protein>
<comment type="caution">
    <text evidence="1">The sequence shown here is derived from an EMBL/GenBank/DDBJ whole genome shotgun (WGS) entry which is preliminary data.</text>
</comment>
<dbReference type="Proteomes" id="UP001148838">
    <property type="component" value="Unassembled WGS sequence"/>
</dbReference>
<dbReference type="EMBL" id="JAJSOF020000003">
    <property type="protein sequence ID" value="KAJ4449879.1"/>
    <property type="molecule type" value="Genomic_DNA"/>
</dbReference>
<keyword evidence="2" id="KW-1185">Reference proteome</keyword>
<evidence type="ECO:0000313" key="2">
    <source>
        <dbReference type="Proteomes" id="UP001148838"/>
    </source>
</evidence>
<sequence>MAGLCEGGNEPSGSLKASKLRVCPWIIVDFITRLTRTVAARRAGSGLDGRWFVLLLCAEGWTLYFAVCQIYPQHVHCLVVVM</sequence>
<proteinExistence type="predicted"/>
<name>A0ABQ8TT87_PERAM</name>
<gene>
    <name evidence="1" type="ORF">ANN_01285</name>
</gene>
<accession>A0ABQ8TT87</accession>
<organism evidence="1 2">
    <name type="scientific">Periplaneta americana</name>
    <name type="common">American cockroach</name>
    <name type="synonym">Blatta americana</name>
    <dbReference type="NCBI Taxonomy" id="6978"/>
    <lineage>
        <taxon>Eukaryota</taxon>
        <taxon>Metazoa</taxon>
        <taxon>Ecdysozoa</taxon>
        <taxon>Arthropoda</taxon>
        <taxon>Hexapoda</taxon>
        <taxon>Insecta</taxon>
        <taxon>Pterygota</taxon>
        <taxon>Neoptera</taxon>
        <taxon>Polyneoptera</taxon>
        <taxon>Dictyoptera</taxon>
        <taxon>Blattodea</taxon>
        <taxon>Blattoidea</taxon>
        <taxon>Blattidae</taxon>
        <taxon>Blattinae</taxon>
        <taxon>Periplaneta</taxon>
    </lineage>
</organism>